<dbReference type="EMBL" id="CP113432">
    <property type="protein sequence ID" value="WAI49022.1"/>
    <property type="molecule type" value="Genomic_DNA"/>
</dbReference>
<organism evidence="2 3">
    <name type="scientific">Pseudomonas triclosanedens</name>
    <dbReference type="NCBI Taxonomy" id="2961893"/>
    <lineage>
        <taxon>Bacteria</taxon>
        <taxon>Pseudomonadati</taxon>
        <taxon>Pseudomonadota</taxon>
        <taxon>Gammaproteobacteria</taxon>
        <taxon>Pseudomonadales</taxon>
        <taxon>Pseudomonadaceae</taxon>
        <taxon>Pseudomonas</taxon>
    </lineage>
</organism>
<protein>
    <submittedName>
        <fullName evidence="2">Uncharacterized protein</fullName>
    </submittedName>
</protein>
<accession>A0ABY6ZVP6</accession>
<dbReference type="Proteomes" id="UP001163624">
    <property type="component" value="Chromosome"/>
</dbReference>
<sequence length="101" mass="11243">MAARNSKQQLCVVTVNYECYLLPQGDALKVIDIMSRAAKVQQDYSDGDFKYIVGESPRAELTVVRPGQLVMPKAAAEPVTQRPRRKSPAQLPHQTFLLEGN</sequence>
<evidence type="ECO:0000313" key="3">
    <source>
        <dbReference type="Proteomes" id="UP001163624"/>
    </source>
</evidence>
<reference evidence="2" key="1">
    <citation type="submission" date="2022-11" db="EMBL/GenBank/DDBJ databases">
        <title>Pseudomonas triclosanedens sp. nov., a triclosan degrader isolated from activated sludge.</title>
        <authorList>
            <person name="Yin Y."/>
            <person name="Lu Z."/>
        </authorList>
    </citation>
    <scope>NUCLEOTIDE SEQUENCE</scope>
    <source>
        <strain evidence="2">ZM23</strain>
    </source>
</reference>
<name>A0ABY6ZVP6_9PSED</name>
<dbReference type="RefSeq" id="WP_254472353.1">
    <property type="nucleotide sequence ID" value="NZ_CP113432.1"/>
</dbReference>
<proteinExistence type="predicted"/>
<gene>
    <name evidence="2" type="ORF">OU419_25280</name>
</gene>
<keyword evidence="3" id="KW-1185">Reference proteome</keyword>
<evidence type="ECO:0000313" key="2">
    <source>
        <dbReference type="EMBL" id="WAI49022.1"/>
    </source>
</evidence>
<feature type="region of interest" description="Disordered" evidence="1">
    <location>
        <begin position="75"/>
        <end position="101"/>
    </location>
</feature>
<evidence type="ECO:0000256" key="1">
    <source>
        <dbReference type="SAM" id="MobiDB-lite"/>
    </source>
</evidence>